<dbReference type="AlphaFoldDB" id="A0A2A6M6I8"/>
<evidence type="ECO:0000256" key="1">
    <source>
        <dbReference type="SAM" id="Coils"/>
    </source>
</evidence>
<accession>A0A2A6M6I8</accession>
<comment type="caution">
    <text evidence="2">The sequence shown here is derived from an EMBL/GenBank/DDBJ whole genome shotgun (WGS) entry which is preliminary data.</text>
</comment>
<keyword evidence="1" id="KW-0175">Coiled coil</keyword>
<feature type="coiled-coil region" evidence="1">
    <location>
        <begin position="104"/>
        <end position="131"/>
    </location>
</feature>
<dbReference type="EMBL" id="NWTC01000001">
    <property type="protein sequence ID" value="PDT50170.1"/>
    <property type="molecule type" value="Genomic_DNA"/>
</dbReference>
<protein>
    <submittedName>
        <fullName evidence="2">Uncharacterized protein</fullName>
    </submittedName>
</protein>
<name>A0A2A6M6I8_RHIFR</name>
<evidence type="ECO:0000313" key="2">
    <source>
        <dbReference type="EMBL" id="PDT50170.1"/>
    </source>
</evidence>
<organism evidence="2 3">
    <name type="scientific">Rhizobium fredii</name>
    <name type="common">Sinorhizobium fredii</name>
    <dbReference type="NCBI Taxonomy" id="380"/>
    <lineage>
        <taxon>Bacteria</taxon>
        <taxon>Pseudomonadati</taxon>
        <taxon>Pseudomonadota</taxon>
        <taxon>Alphaproteobacteria</taxon>
        <taxon>Hyphomicrobiales</taxon>
        <taxon>Rhizobiaceae</taxon>
        <taxon>Sinorhizobium/Ensifer group</taxon>
        <taxon>Sinorhizobium</taxon>
    </lineage>
</organism>
<gene>
    <name evidence="2" type="ORF">CO661_00440</name>
</gene>
<sequence>MNSSNAVTRELLKETIRIALFSQGVSLDGAWHGAEELIQCATPKVVRGWLAAYSDRDWIFSHLHTLVDDAAHGHWTVKFTYERLVFERREQQLAYPSLSTFRRRVRIERQLANTMERILDLEAKRNRARERERARMPDASDFITRILDAAEAEGFHVIRRIGS</sequence>
<reference evidence="2 3" key="1">
    <citation type="submission" date="2017-09" db="EMBL/GenBank/DDBJ databases">
        <title>Comparative genomics of rhizobia isolated from Phaseolus vulgaris in China.</title>
        <authorList>
            <person name="Tong W."/>
        </authorList>
    </citation>
    <scope>NUCLEOTIDE SEQUENCE [LARGE SCALE GENOMIC DNA]</scope>
    <source>
        <strain evidence="2 3">PCH1</strain>
    </source>
</reference>
<proteinExistence type="predicted"/>
<dbReference type="Proteomes" id="UP000220353">
    <property type="component" value="Unassembled WGS sequence"/>
</dbReference>
<evidence type="ECO:0000313" key="3">
    <source>
        <dbReference type="Proteomes" id="UP000220353"/>
    </source>
</evidence>